<protein>
    <submittedName>
        <fullName evidence="2">NADH dehydrogenase subunit 6</fullName>
    </submittedName>
</protein>
<dbReference type="AlphaFoldDB" id="A0A1U9ALQ5"/>
<evidence type="ECO:0000256" key="1">
    <source>
        <dbReference type="SAM" id="Phobius"/>
    </source>
</evidence>
<keyword evidence="1" id="KW-0472">Membrane</keyword>
<feature type="transmembrane region" description="Helical" evidence="1">
    <location>
        <begin position="71"/>
        <end position="100"/>
    </location>
</feature>
<gene>
    <name evidence="2" type="primary">ND6</name>
</gene>
<keyword evidence="1" id="KW-0812">Transmembrane</keyword>
<feature type="transmembrane region" description="Helical" evidence="1">
    <location>
        <begin position="6"/>
        <end position="26"/>
    </location>
</feature>
<keyword evidence="2" id="KW-0496">Mitochondrion</keyword>
<evidence type="ECO:0000313" key="2">
    <source>
        <dbReference type="EMBL" id="ANQ92692.1"/>
    </source>
</evidence>
<reference evidence="2" key="1">
    <citation type="submission" date="2016-03" db="EMBL/GenBank/DDBJ databases">
        <authorList>
            <person name="Ploux O."/>
        </authorList>
    </citation>
    <scope>NUCLEOTIDE SEQUENCE</scope>
</reference>
<geneLocation type="mitochondrion" evidence="2"/>
<sequence length="101" mass="11201">MWWGWGGVLFVAFLVFICLGGFGLMFGKQPLSVGSSLLGSVLGVSGCVGSGCSSWLGFLVCMIYLSGIMVMFSYVCFLLQNVFFFKFLVKSLFFLLGWFLW</sequence>
<dbReference type="EMBL" id="KU975161">
    <property type="protein sequence ID" value="ANQ92692.1"/>
    <property type="molecule type" value="Genomic_DNA"/>
</dbReference>
<organism evidence="2">
    <name type="scientific">Trisidos kiyonoi</name>
    <name type="common">Ark clam</name>
    <name type="synonym">Arca kiyonoi</name>
    <dbReference type="NCBI Taxonomy" id="935009"/>
    <lineage>
        <taxon>Eukaryota</taxon>
        <taxon>Metazoa</taxon>
        <taxon>Spiralia</taxon>
        <taxon>Lophotrochozoa</taxon>
        <taxon>Mollusca</taxon>
        <taxon>Bivalvia</taxon>
        <taxon>Autobranchia</taxon>
        <taxon>Pteriomorphia</taxon>
        <taxon>Arcoida</taxon>
        <taxon>Arcoidea</taxon>
        <taxon>Arcidae</taxon>
        <taxon>Trisidos</taxon>
    </lineage>
</organism>
<name>A0A1U9ALQ5_TRIKY</name>
<keyword evidence="1" id="KW-1133">Transmembrane helix</keyword>
<proteinExistence type="predicted"/>
<accession>A0A1U9ALQ5</accession>